<sequence>MRIVGFTETSLLDWHGRIAAVLWIGGCDFACPFCHNHQIADDDPGLTPVQSEEIARTLRRKRDWYDGVVLTGGEPLMHPEVFGLCRWLKEIGQKVKVDTNGSFPYALKALLELKLVHSVAMDVKAPLDSRYSRAAGRQVDIAPLRRTIQLLLESGVEHEFRCTLVPGLINPEDVAAIGEAIKGAQAVALQEYHHARARVRGFGGTKAYTRSEVEAMAEVLRPCVKEIRIRGSFA</sequence>
<evidence type="ECO:0000256" key="2">
    <source>
        <dbReference type="ARBA" id="ARBA00022485"/>
    </source>
</evidence>
<dbReference type="CDD" id="cd01335">
    <property type="entry name" value="Radical_SAM"/>
    <property type="match status" value="1"/>
</dbReference>
<dbReference type="EMBL" id="VGIR01000013">
    <property type="protein sequence ID" value="MBM3330905.1"/>
    <property type="molecule type" value="Genomic_DNA"/>
</dbReference>
<dbReference type="InterPro" id="IPR058240">
    <property type="entry name" value="rSAM_sf"/>
</dbReference>
<dbReference type="InterPro" id="IPR007197">
    <property type="entry name" value="rSAM"/>
</dbReference>
<keyword evidence="3" id="KW-0949">S-adenosyl-L-methionine</keyword>
<dbReference type="Gene3D" id="3.20.20.70">
    <property type="entry name" value="Aldolase class I"/>
    <property type="match status" value="1"/>
</dbReference>
<name>A0A937XC11_UNCW3</name>
<evidence type="ECO:0000256" key="4">
    <source>
        <dbReference type="ARBA" id="ARBA00022723"/>
    </source>
</evidence>
<keyword evidence="6" id="KW-0411">Iron-sulfur</keyword>
<dbReference type="GO" id="GO:0046872">
    <property type="term" value="F:metal ion binding"/>
    <property type="evidence" value="ECO:0007669"/>
    <property type="project" value="UniProtKB-KW"/>
</dbReference>
<dbReference type="NCBIfam" id="TIGR02495">
    <property type="entry name" value="NrdG2"/>
    <property type="match status" value="1"/>
</dbReference>
<dbReference type="SFLD" id="SFLDS00029">
    <property type="entry name" value="Radical_SAM"/>
    <property type="match status" value="1"/>
</dbReference>
<reference evidence="8" key="1">
    <citation type="submission" date="2019-03" db="EMBL/GenBank/DDBJ databases">
        <title>Lake Tanganyika Metagenome-Assembled Genomes (MAGs).</title>
        <authorList>
            <person name="Tran P."/>
        </authorList>
    </citation>
    <scope>NUCLEOTIDE SEQUENCE</scope>
    <source>
        <strain evidence="8">K_DeepCast_150m_m2_040</strain>
    </source>
</reference>
<dbReference type="Pfam" id="PF04055">
    <property type="entry name" value="Radical_SAM"/>
    <property type="match status" value="1"/>
</dbReference>
<dbReference type="AlphaFoldDB" id="A0A937XC11"/>
<gene>
    <name evidence="8" type="ORF">FJY68_03525</name>
</gene>
<evidence type="ECO:0000256" key="6">
    <source>
        <dbReference type="ARBA" id="ARBA00023014"/>
    </source>
</evidence>
<dbReference type="GO" id="GO:0051539">
    <property type="term" value="F:4 iron, 4 sulfur cluster binding"/>
    <property type="evidence" value="ECO:0007669"/>
    <property type="project" value="UniProtKB-KW"/>
</dbReference>
<evidence type="ECO:0000256" key="3">
    <source>
        <dbReference type="ARBA" id="ARBA00022691"/>
    </source>
</evidence>
<accession>A0A937XC11</accession>
<evidence type="ECO:0000313" key="8">
    <source>
        <dbReference type="EMBL" id="MBM3330905.1"/>
    </source>
</evidence>
<dbReference type="InterPro" id="IPR013785">
    <property type="entry name" value="Aldolase_TIM"/>
</dbReference>
<dbReference type="PROSITE" id="PS51918">
    <property type="entry name" value="RADICAL_SAM"/>
    <property type="match status" value="1"/>
</dbReference>
<keyword evidence="4" id="KW-0479">Metal-binding</keyword>
<keyword evidence="2" id="KW-0004">4Fe-4S</keyword>
<evidence type="ECO:0000259" key="7">
    <source>
        <dbReference type="PROSITE" id="PS51918"/>
    </source>
</evidence>
<organism evidence="8 9">
    <name type="scientific">candidate division WOR-3 bacterium</name>
    <dbReference type="NCBI Taxonomy" id="2052148"/>
    <lineage>
        <taxon>Bacteria</taxon>
        <taxon>Bacteria division WOR-3</taxon>
    </lineage>
</organism>
<feature type="domain" description="Radical SAM core" evidence="7">
    <location>
        <begin position="14"/>
        <end position="230"/>
    </location>
</feature>
<evidence type="ECO:0000256" key="5">
    <source>
        <dbReference type="ARBA" id="ARBA00023004"/>
    </source>
</evidence>
<dbReference type="InterPro" id="IPR034457">
    <property type="entry name" value="Organic_radical-activating"/>
</dbReference>
<comment type="caution">
    <text evidence="8">The sequence shown here is derived from an EMBL/GenBank/DDBJ whole genome shotgun (WGS) entry which is preliminary data.</text>
</comment>
<dbReference type="Proteomes" id="UP000779900">
    <property type="component" value="Unassembled WGS sequence"/>
</dbReference>
<dbReference type="InterPro" id="IPR012840">
    <property type="entry name" value="NrdG2"/>
</dbReference>
<dbReference type="PANTHER" id="PTHR30352:SF5">
    <property type="entry name" value="PYRUVATE FORMATE-LYASE 1-ACTIVATING ENZYME"/>
    <property type="match status" value="1"/>
</dbReference>
<dbReference type="PANTHER" id="PTHR30352">
    <property type="entry name" value="PYRUVATE FORMATE-LYASE-ACTIVATING ENZYME"/>
    <property type="match status" value="1"/>
</dbReference>
<evidence type="ECO:0000256" key="1">
    <source>
        <dbReference type="ARBA" id="ARBA00001966"/>
    </source>
</evidence>
<dbReference type="SUPFAM" id="SSF102114">
    <property type="entry name" value="Radical SAM enzymes"/>
    <property type="match status" value="1"/>
</dbReference>
<evidence type="ECO:0000313" key="9">
    <source>
        <dbReference type="Proteomes" id="UP000779900"/>
    </source>
</evidence>
<dbReference type="SFLD" id="SFLDG01094">
    <property type="entry name" value="Uncharacterised_Radical_SAM_Su"/>
    <property type="match status" value="1"/>
</dbReference>
<keyword evidence="5" id="KW-0408">Iron</keyword>
<comment type="cofactor">
    <cofactor evidence="1">
        <name>[4Fe-4S] cluster</name>
        <dbReference type="ChEBI" id="CHEBI:49883"/>
    </cofactor>
</comment>
<protein>
    <submittedName>
        <fullName evidence="8">Anaerobic ribonucleoside-triphosphate reductase activating protein</fullName>
    </submittedName>
</protein>
<proteinExistence type="predicted"/>
<dbReference type="GO" id="GO:0003824">
    <property type="term" value="F:catalytic activity"/>
    <property type="evidence" value="ECO:0007669"/>
    <property type="project" value="InterPro"/>
</dbReference>